<keyword evidence="8" id="KW-1185">Reference proteome</keyword>
<dbReference type="InterPro" id="IPR000152">
    <property type="entry name" value="EGF-type_Asp/Asn_hydroxyl_site"/>
</dbReference>
<dbReference type="SUPFAM" id="SSF57196">
    <property type="entry name" value="EGF/Laminin"/>
    <property type="match status" value="1"/>
</dbReference>
<dbReference type="InterPro" id="IPR049883">
    <property type="entry name" value="NOTCH1_EGF-like"/>
</dbReference>
<proteinExistence type="predicted"/>
<evidence type="ECO:0000259" key="6">
    <source>
        <dbReference type="PROSITE" id="PS50026"/>
    </source>
</evidence>
<protein>
    <recommendedName>
        <fullName evidence="6">EGF-like domain-containing protein</fullName>
    </recommendedName>
</protein>
<dbReference type="FunFam" id="2.10.25.10:FF:000038">
    <property type="entry name" value="Fibrillin 2"/>
    <property type="match status" value="1"/>
</dbReference>
<keyword evidence="2" id="KW-0732">Signal</keyword>
<dbReference type="CDD" id="cd00054">
    <property type="entry name" value="EGF_CA"/>
    <property type="match status" value="1"/>
</dbReference>
<dbReference type="STRING" id="46731.A0A3M6UW31"/>
<evidence type="ECO:0000256" key="2">
    <source>
        <dbReference type="ARBA" id="ARBA00022729"/>
    </source>
</evidence>
<dbReference type="AlphaFoldDB" id="A0A3M6UW31"/>
<dbReference type="Gene3D" id="2.10.25.10">
    <property type="entry name" value="Laminin"/>
    <property type="match status" value="1"/>
</dbReference>
<dbReference type="EMBL" id="RCHS01000585">
    <property type="protein sequence ID" value="RMX57861.1"/>
    <property type="molecule type" value="Genomic_DNA"/>
</dbReference>
<dbReference type="GO" id="GO:0005509">
    <property type="term" value="F:calcium ion binding"/>
    <property type="evidence" value="ECO:0007669"/>
    <property type="project" value="InterPro"/>
</dbReference>
<dbReference type="Pfam" id="PF07645">
    <property type="entry name" value="EGF_CA"/>
    <property type="match status" value="1"/>
</dbReference>
<sequence length="176" mass="19431">METIQEHIMVERGCLKKGKVHFTVSGKNDALVLYRRLQFHGPPAISSKPGVLREKHFHTIMETIQEHIMVERERLKKGNIDECASGVHNCRSSASCSNTVGSFKCSCNKAYIGDGRSCIPLPAERQNYQSLTGSDRKITYDNQNTVCDGGIHGAAGTRMPTSCPPIRRCNAHASIC</sequence>
<dbReference type="SMART" id="SM00179">
    <property type="entry name" value="EGF_CA"/>
    <property type="match status" value="1"/>
</dbReference>
<evidence type="ECO:0000313" key="8">
    <source>
        <dbReference type="Proteomes" id="UP000275408"/>
    </source>
</evidence>
<dbReference type="PROSITE" id="PS01187">
    <property type="entry name" value="EGF_CA"/>
    <property type="match status" value="1"/>
</dbReference>
<comment type="caution">
    <text evidence="7">The sequence shown here is derived from an EMBL/GenBank/DDBJ whole genome shotgun (WGS) entry which is preliminary data.</text>
</comment>
<dbReference type="InterPro" id="IPR001881">
    <property type="entry name" value="EGF-like_Ca-bd_dom"/>
</dbReference>
<accession>A0A3M6UW31</accession>
<evidence type="ECO:0000256" key="3">
    <source>
        <dbReference type="ARBA" id="ARBA00022737"/>
    </source>
</evidence>
<reference evidence="7 8" key="1">
    <citation type="journal article" date="2018" name="Sci. Rep.">
        <title>Comparative analysis of the Pocillopora damicornis genome highlights role of immune system in coral evolution.</title>
        <authorList>
            <person name="Cunning R."/>
            <person name="Bay R.A."/>
            <person name="Gillette P."/>
            <person name="Baker A.C."/>
            <person name="Traylor-Knowles N."/>
        </authorList>
    </citation>
    <scope>NUCLEOTIDE SEQUENCE [LARGE SCALE GENOMIC DNA]</scope>
    <source>
        <strain evidence="7">RSMAS</strain>
        <tissue evidence="7">Whole animal</tissue>
    </source>
</reference>
<keyword evidence="3" id="KW-0677">Repeat</keyword>
<evidence type="ECO:0000256" key="5">
    <source>
        <dbReference type="PROSITE-ProRule" id="PRU00076"/>
    </source>
</evidence>
<dbReference type="InterPro" id="IPR000742">
    <property type="entry name" value="EGF"/>
</dbReference>
<dbReference type="PROSITE" id="PS00010">
    <property type="entry name" value="ASX_HYDROXYL"/>
    <property type="match status" value="1"/>
</dbReference>
<dbReference type="PROSITE" id="PS50026">
    <property type="entry name" value="EGF_3"/>
    <property type="match status" value="1"/>
</dbReference>
<evidence type="ECO:0000256" key="1">
    <source>
        <dbReference type="ARBA" id="ARBA00022536"/>
    </source>
</evidence>
<dbReference type="Proteomes" id="UP000275408">
    <property type="component" value="Unassembled WGS sequence"/>
</dbReference>
<feature type="domain" description="EGF-like" evidence="6">
    <location>
        <begin position="79"/>
        <end position="119"/>
    </location>
</feature>
<gene>
    <name evidence="7" type="ORF">pdam_00021410</name>
</gene>
<name>A0A3M6UW31_POCDA</name>
<keyword evidence="1 5" id="KW-0245">EGF-like domain</keyword>
<keyword evidence="4" id="KW-1015">Disulfide bond</keyword>
<dbReference type="InterPro" id="IPR018097">
    <property type="entry name" value="EGF_Ca-bd_CS"/>
</dbReference>
<comment type="caution">
    <text evidence="5">Lacks conserved residue(s) required for the propagation of feature annotation.</text>
</comment>
<evidence type="ECO:0000313" key="7">
    <source>
        <dbReference type="EMBL" id="RMX57861.1"/>
    </source>
</evidence>
<organism evidence="7 8">
    <name type="scientific">Pocillopora damicornis</name>
    <name type="common">Cauliflower coral</name>
    <name type="synonym">Millepora damicornis</name>
    <dbReference type="NCBI Taxonomy" id="46731"/>
    <lineage>
        <taxon>Eukaryota</taxon>
        <taxon>Metazoa</taxon>
        <taxon>Cnidaria</taxon>
        <taxon>Anthozoa</taxon>
        <taxon>Hexacorallia</taxon>
        <taxon>Scleractinia</taxon>
        <taxon>Astrocoeniina</taxon>
        <taxon>Pocilloporidae</taxon>
        <taxon>Pocillopora</taxon>
    </lineage>
</organism>
<evidence type="ECO:0000256" key="4">
    <source>
        <dbReference type="ARBA" id="ARBA00023157"/>
    </source>
</evidence>